<feature type="domain" description="C3H1-type" evidence="18">
    <location>
        <begin position="1"/>
        <end position="20"/>
    </location>
</feature>
<dbReference type="InterPro" id="IPR036855">
    <property type="entry name" value="Znf_CCCH_sf"/>
</dbReference>
<proteinExistence type="inferred from homology"/>
<evidence type="ECO:0000256" key="11">
    <source>
        <dbReference type="ARBA" id="ARBA00022980"/>
    </source>
</evidence>
<evidence type="ECO:0000256" key="15">
    <source>
        <dbReference type="PROSITE-ProRule" id="PRU00723"/>
    </source>
</evidence>
<feature type="region of interest" description="Disordered" evidence="16">
    <location>
        <begin position="138"/>
        <end position="159"/>
    </location>
</feature>
<evidence type="ECO:0000259" key="17">
    <source>
        <dbReference type="PROSITE" id="PS50089"/>
    </source>
</evidence>
<dbReference type="GO" id="GO:0043240">
    <property type="term" value="C:Fanconi anaemia nuclear complex"/>
    <property type="evidence" value="ECO:0007669"/>
    <property type="project" value="InterPro"/>
</dbReference>
<dbReference type="GO" id="GO:0005840">
    <property type="term" value="C:ribosome"/>
    <property type="evidence" value="ECO:0007669"/>
    <property type="project" value="UniProtKB-KW"/>
</dbReference>
<protein>
    <recommendedName>
        <fullName evidence="13">Large ribosomal subunit protein uL1</fullName>
        <ecNumber evidence="4">2.3.2.27</ecNumber>
    </recommendedName>
    <alternativeName>
        <fullName evidence="14">60S ribosomal protein L10a</fullName>
    </alternativeName>
</protein>
<keyword evidence="20" id="KW-1185">Reference proteome</keyword>
<dbReference type="UniPathway" id="UPA00143"/>
<keyword evidence="11" id="KW-0689">Ribosomal protein</keyword>
<dbReference type="InterPro" id="IPR001841">
    <property type="entry name" value="Znf_RING"/>
</dbReference>
<dbReference type="GO" id="GO:0016567">
    <property type="term" value="P:protein ubiquitination"/>
    <property type="evidence" value="ECO:0007669"/>
    <property type="project" value="UniProtKB-UniPathway"/>
</dbReference>
<dbReference type="Pfam" id="PF18044">
    <property type="entry name" value="zf-CCCH_4"/>
    <property type="match status" value="1"/>
</dbReference>
<evidence type="ECO:0000313" key="20">
    <source>
        <dbReference type="Proteomes" id="UP000727407"/>
    </source>
</evidence>
<dbReference type="InterPro" id="IPR023674">
    <property type="entry name" value="Ribosomal_uL1-like"/>
</dbReference>
<dbReference type="InterPro" id="IPR041367">
    <property type="entry name" value="Znf-CCCH_4"/>
</dbReference>
<dbReference type="SMART" id="SM00356">
    <property type="entry name" value="ZnF_C3H1"/>
    <property type="match status" value="1"/>
</dbReference>
<feature type="domain" description="C3H1-type" evidence="18">
    <location>
        <begin position="23"/>
        <end position="49"/>
    </location>
</feature>
<dbReference type="PROSITE" id="PS00518">
    <property type="entry name" value="ZF_RING_1"/>
    <property type="match status" value="1"/>
</dbReference>
<dbReference type="Pfam" id="PF11510">
    <property type="entry name" value="FA_FANCE"/>
    <property type="match status" value="1"/>
</dbReference>
<feature type="domain" description="RING-type" evidence="17">
    <location>
        <begin position="208"/>
        <end position="262"/>
    </location>
</feature>
<keyword evidence="6 15" id="KW-0479">Metal-binding</keyword>
<evidence type="ECO:0000256" key="3">
    <source>
        <dbReference type="ARBA" id="ARBA00010531"/>
    </source>
</evidence>
<evidence type="ECO:0000256" key="6">
    <source>
        <dbReference type="ARBA" id="ARBA00022723"/>
    </source>
</evidence>
<evidence type="ECO:0000259" key="18">
    <source>
        <dbReference type="PROSITE" id="PS50103"/>
    </source>
</evidence>
<feature type="zinc finger region" description="C3H1-type" evidence="15">
    <location>
        <begin position="23"/>
        <end position="49"/>
    </location>
</feature>
<dbReference type="InterPro" id="IPR023673">
    <property type="entry name" value="Ribosomal_uL1_CS"/>
</dbReference>
<evidence type="ECO:0000256" key="1">
    <source>
        <dbReference type="ARBA" id="ARBA00000900"/>
    </source>
</evidence>
<evidence type="ECO:0000256" key="8">
    <source>
        <dbReference type="ARBA" id="ARBA00022771"/>
    </source>
</evidence>
<evidence type="ECO:0000256" key="4">
    <source>
        <dbReference type="ARBA" id="ARBA00012483"/>
    </source>
</evidence>
<evidence type="ECO:0000256" key="16">
    <source>
        <dbReference type="SAM" id="MobiDB-lite"/>
    </source>
</evidence>
<evidence type="ECO:0000256" key="7">
    <source>
        <dbReference type="ARBA" id="ARBA00022737"/>
    </source>
</evidence>
<dbReference type="Proteomes" id="UP000727407">
    <property type="component" value="Unassembled WGS sequence"/>
</dbReference>
<evidence type="ECO:0000256" key="13">
    <source>
        <dbReference type="ARBA" id="ARBA00035241"/>
    </source>
</evidence>
<dbReference type="FunFam" id="3.40.50.790:FF:000002">
    <property type="entry name" value="Ribosomal protein"/>
    <property type="match status" value="1"/>
</dbReference>
<accession>A0A8J4XCG7</accession>
<dbReference type="InterPro" id="IPR013083">
    <property type="entry name" value="Znf_RING/FYVE/PHD"/>
</dbReference>
<comment type="catalytic activity">
    <reaction evidence="1">
        <text>S-ubiquitinyl-[E2 ubiquitin-conjugating enzyme]-L-cysteine + [acceptor protein]-L-lysine = [E2 ubiquitin-conjugating enzyme]-L-cysteine + N(6)-ubiquitinyl-[acceptor protein]-L-lysine.</text>
        <dbReference type="EC" id="2.3.2.27"/>
    </reaction>
</comment>
<dbReference type="CDD" id="cd16732">
    <property type="entry name" value="RING-HC_MKRN4"/>
    <property type="match status" value="1"/>
</dbReference>
<feature type="zinc finger region" description="C3H1-type" evidence="15">
    <location>
        <begin position="1"/>
        <end position="20"/>
    </location>
</feature>
<gene>
    <name evidence="19" type="primary">fance</name>
    <name evidence="19" type="ORF">DAT39_015033</name>
</gene>
<evidence type="ECO:0000256" key="10">
    <source>
        <dbReference type="ARBA" id="ARBA00022833"/>
    </source>
</evidence>
<dbReference type="CDD" id="cd07439">
    <property type="entry name" value="FANCE_c-term"/>
    <property type="match status" value="1"/>
</dbReference>
<dbReference type="Gene3D" id="3.30.40.10">
    <property type="entry name" value="Zinc/RING finger domain, C3HC4 (zinc finger)"/>
    <property type="match status" value="1"/>
</dbReference>
<dbReference type="Gene3D" id="3.40.50.790">
    <property type="match status" value="1"/>
</dbReference>
<comment type="caution">
    <text evidence="19">The sequence shown here is derived from an EMBL/GenBank/DDBJ whole genome shotgun (WGS) entry which is preliminary data.</text>
</comment>
<keyword evidence="8 15" id="KW-0863">Zinc-finger</keyword>
<dbReference type="Gene3D" id="1.25.40.480">
    <property type="match status" value="1"/>
</dbReference>
<dbReference type="OrthoDB" id="2449818at2759"/>
<dbReference type="PANTHER" id="PTHR32094:SF5">
    <property type="entry name" value="FANCONI ANEMIA GROUP E PROTEIN"/>
    <property type="match status" value="1"/>
</dbReference>
<dbReference type="SUPFAM" id="SSF56808">
    <property type="entry name" value="Ribosomal protein L1"/>
    <property type="match status" value="1"/>
</dbReference>
<keyword evidence="7" id="KW-0677">Repeat</keyword>
<keyword evidence="10 15" id="KW-0862">Zinc</keyword>
<dbReference type="InterPro" id="IPR017907">
    <property type="entry name" value="Znf_RING_CS"/>
</dbReference>
<dbReference type="GO" id="GO:1990904">
    <property type="term" value="C:ribonucleoprotein complex"/>
    <property type="evidence" value="ECO:0007669"/>
    <property type="project" value="UniProtKB-KW"/>
</dbReference>
<dbReference type="SUPFAM" id="SSF90229">
    <property type="entry name" value="CCCH zinc finger"/>
    <property type="match status" value="1"/>
</dbReference>
<feature type="region of interest" description="Disordered" evidence="16">
    <location>
        <begin position="398"/>
        <end position="433"/>
    </location>
</feature>
<dbReference type="InterPro" id="IPR000571">
    <property type="entry name" value="Znf_CCCH"/>
</dbReference>
<dbReference type="InterPro" id="IPR028364">
    <property type="entry name" value="Ribosomal_uL1/biogenesis"/>
</dbReference>
<keyword evidence="12" id="KW-0687">Ribonucleoprotein</keyword>
<dbReference type="Pfam" id="PF13639">
    <property type="entry name" value="zf-RING_2"/>
    <property type="match status" value="1"/>
</dbReference>
<organism evidence="19 20">
    <name type="scientific">Clarias magur</name>
    <name type="common">Asian catfish</name>
    <name type="synonym">Macropteronotus magur</name>
    <dbReference type="NCBI Taxonomy" id="1594786"/>
    <lineage>
        <taxon>Eukaryota</taxon>
        <taxon>Metazoa</taxon>
        <taxon>Chordata</taxon>
        <taxon>Craniata</taxon>
        <taxon>Vertebrata</taxon>
        <taxon>Euteleostomi</taxon>
        <taxon>Actinopterygii</taxon>
        <taxon>Neopterygii</taxon>
        <taxon>Teleostei</taxon>
        <taxon>Ostariophysi</taxon>
        <taxon>Siluriformes</taxon>
        <taxon>Clariidae</taxon>
        <taxon>Clarias</taxon>
    </lineage>
</organism>
<dbReference type="Pfam" id="PF00687">
    <property type="entry name" value="Ribosomal_L1"/>
    <property type="match status" value="1"/>
</dbReference>
<comment type="similarity">
    <text evidence="3">Belongs to the universal ribosomal protein uL1 family.</text>
</comment>
<keyword evidence="9" id="KW-0833">Ubl conjugation pathway</keyword>
<evidence type="ECO:0000256" key="2">
    <source>
        <dbReference type="ARBA" id="ARBA00004906"/>
    </source>
</evidence>
<dbReference type="PROSITE" id="PS50103">
    <property type="entry name" value="ZF_C3H1"/>
    <property type="match status" value="2"/>
</dbReference>
<dbReference type="GO" id="GO:0061630">
    <property type="term" value="F:ubiquitin protein ligase activity"/>
    <property type="evidence" value="ECO:0007669"/>
    <property type="project" value="UniProtKB-EC"/>
</dbReference>
<dbReference type="EC" id="2.3.2.27" evidence="4"/>
<dbReference type="GO" id="GO:0008270">
    <property type="term" value="F:zinc ion binding"/>
    <property type="evidence" value="ECO:0007669"/>
    <property type="project" value="UniProtKB-KW"/>
</dbReference>
<sequence>QFVNGSCRFGQHCSYLHEYPAVPSVQVCRYFQKGGCWFGENCRYLHIAGPDSGSSGARRGSAPVVHASAIPGNVSAARRGSEPSLFPALGACSWRRRGSEPVVTSLSLQQTSQRPTTDIAEEEEHAVLEVESILPQQKEQFQPQESNEPCPKPLTGNSVDNSMVVASDEQKTDSKTNQQGINLQESGAAASLDHGQSEAYNQSKDVSCGICMDKVYEKSTVRERRFGILPNCSHAFCLGCIMTWRKTKDFQEEVIKACPQCRVKSSFYIPSKYWVCEGEPKEALIASFKEKSSKPLVCLFPTAFKRDLLCFLHLLHPSLPREHVLALLHCLSQDTGEDPWVCALISQLHKDIGDEDYRKVTLLTPECERSLKDLCNRFKGSQEKGGWDLCLNEHQTDELSTDYPTDTSQKKRKSEITDHHMDGEVDEPDSKRRKADLAALGDTEDGLVVGHEDLDVMQLDKDVEEDSSIKPPVPEEDCSSVLPDHIKAAVPLIKELLDSGIEWDESCVTTLKVLNECDSNQLDVFCAMLCLPEAAEQSLPHFCSSVLALSPDLSHCTASVIIKNLLLSKVRSLTESSSRCLVTAVTSLCSRYPRPTCQALIEPLIKEGQTGSAQAELLCRLVKDFLEPHHRLLVFQVTLEASWNEGVLSVIHDLLDSKIELNEEIFSLFINQLSSQSPHFPKSMKFAKMMLTVLTKFQSHVSRDTLYEAVREVQAGSISKRRKFLETVELQISLKNYDPQKDKRFSGTVRLKTTPRPKFSVCVLGDQQHCDEAKAAEIPHMDIEALKKLNKNKKLVKKLAKKYDAFLASESLIKQIPRILGPGLNKAGKFPSLLTHNENLNTKVDEVKSTIKFQMKK</sequence>
<dbReference type="SMART" id="SM00184">
    <property type="entry name" value="RING"/>
    <property type="match status" value="1"/>
</dbReference>
<reference evidence="19" key="1">
    <citation type="submission" date="2020-07" db="EMBL/GenBank/DDBJ databases">
        <title>Clarias magur genome sequencing, assembly and annotation.</title>
        <authorList>
            <person name="Kushwaha B."/>
            <person name="Kumar R."/>
            <person name="Das P."/>
            <person name="Joshi C.G."/>
            <person name="Kumar D."/>
            <person name="Nagpure N.S."/>
            <person name="Pandey M."/>
            <person name="Agarwal S."/>
            <person name="Srivastava S."/>
            <person name="Singh M."/>
            <person name="Sahoo L."/>
            <person name="Jayasankar P."/>
            <person name="Meher P.K."/>
            <person name="Koringa P.G."/>
            <person name="Iquebal M.A."/>
            <person name="Das S.P."/>
            <person name="Bit A."/>
            <person name="Patnaik S."/>
            <person name="Patel N."/>
            <person name="Shah T.M."/>
            <person name="Hinsu A."/>
            <person name="Jena J.K."/>
        </authorList>
    </citation>
    <scope>NUCLEOTIDE SEQUENCE</scope>
    <source>
        <strain evidence="19">CIFAMagur01</strain>
        <tissue evidence="19">Testis</tissue>
    </source>
</reference>
<dbReference type="InterPro" id="IPR039685">
    <property type="entry name" value="FANCE"/>
</dbReference>
<dbReference type="PANTHER" id="PTHR32094">
    <property type="entry name" value="FANCONI ANEMIA GROUP E PROTEIN"/>
    <property type="match status" value="1"/>
</dbReference>
<dbReference type="Gene3D" id="4.10.1000.10">
    <property type="entry name" value="Zinc finger, CCCH-type"/>
    <property type="match status" value="1"/>
</dbReference>
<evidence type="ECO:0000313" key="19">
    <source>
        <dbReference type="EMBL" id="KAF5895260.1"/>
    </source>
</evidence>
<evidence type="ECO:0000256" key="9">
    <source>
        <dbReference type="ARBA" id="ARBA00022786"/>
    </source>
</evidence>
<dbReference type="FunFam" id="3.30.190.20:FF:000009">
    <property type="entry name" value="Ribosomal protein L10a"/>
    <property type="match status" value="1"/>
</dbReference>
<feature type="compositionally biased region" description="Polar residues" evidence="16">
    <location>
        <begin position="138"/>
        <end position="147"/>
    </location>
</feature>
<feature type="non-terminal residue" evidence="19">
    <location>
        <position position="857"/>
    </location>
</feature>
<dbReference type="EMBL" id="QNUK01000331">
    <property type="protein sequence ID" value="KAF5895260.1"/>
    <property type="molecule type" value="Genomic_DNA"/>
</dbReference>
<evidence type="ECO:0000256" key="14">
    <source>
        <dbReference type="ARBA" id="ARBA00035370"/>
    </source>
</evidence>
<dbReference type="FunFam" id="3.30.40.10:FF:000117">
    <property type="entry name" value="Probable E3 ubiquitin-protein ligase makorin-1"/>
    <property type="match status" value="1"/>
</dbReference>
<dbReference type="InterPro" id="IPR021025">
    <property type="entry name" value="Fanconi_anaemia_gr_E_prot_C"/>
</dbReference>
<name>A0A8J4XCG7_CLAMG</name>
<evidence type="ECO:0000256" key="5">
    <source>
        <dbReference type="ARBA" id="ARBA00022679"/>
    </source>
</evidence>
<keyword evidence="5" id="KW-0808">Transferase</keyword>
<feature type="compositionally biased region" description="Basic and acidic residues" evidence="16">
    <location>
        <begin position="414"/>
        <end position="423"/>
    </location>
</feature>
<dbReference type="CDD" id="cd00403">
    <property type="entry name" value="Ribosomal_L1"/>
    <property type="match status" value="1"/>
</dbReference>
<dbReference type="GO" id="GO:0036297">
    <property type="term" value="P:interstrand cross-link repair"/>
    <property type="evidence" value="ECO:0007669"/>
    <property type="project" value="InterPro"/>
</dbReference>
<dbReference type="AlphaFoldDB" id="A0A8J4XCG7"/>
<evidence type="ECO:0000256" key="12">
    <source>
        <dbReference type="ARBA" id="ARBA00023274"/>
    </source>
</evidence>
<dbReference type="InterPro" id="IPR016095">
    <property type="entry name" value="Ribosomal_uL1_3-a/b-sand"/>
</dbReference>
<dbReference type="SUPFAM" id="SSF57850">
    <property type="entry name" value="RING/U-box"/>
    <property type="match status" value="1"/>
</dbReference>
<comment type="pathway">
    <text evidence="2">Protein modification; protein ubiquitination.</text>
</comment>
<dbReference type="PROSITE" id="PS50089">
    <property type="entry name" value="ZF_RING_2"/>
    <property type="match status" value="1"/>
</dbReference>
<feature type="non-terminal residue" evidence="19">
    <location>
        <position position="1"/>
    </location>
</feature>
<dbReference type="PROSITE" id="PS01199">
    <property type="entry name" value="RIBOSOMAL_L1"/>
    <property type="match status" value="1"/>
</dbReference>